<dbReference type="EMBL" id="SGPJ01000002">
    <property type="protein sequence ID" value="THH02777.1"/>
    <property type="molecule type" value="Genomic_DNA"/>
</dbReference>
<evidence type="ECO:0000313" key="2">
    <source>
        <dbReference type="Proteomes" id="UP000309038"/>
    </source>
</evidence>
<proteinExistence type="predicted"/>
<keyword evidence="2" id="KW-1185">Reference proteome</keyword>
<name>A0A4S4KW06_9APHY</name>
<reference evidence="1 2" key="1">
    <citation type="submission" date="2019-02" db="EMBL/GenBank/DDBJ databases">
        <title>Genome sequencing of the rare red list fungi Phlebia centrifuga.</title>
        <authorList>
            <person name="Buettner E."/>
            <person name="Kellner H."/>
        </authorList>
    </citation>
    <scope>NUCLEOTIDE SEQUENCE [LARGE SCALE GENOMIC DNA]</scope>
    <source>
        <strain evidence="1 2">DSM 108282</strain>
    </source>
</reference>
<gene>
    <name evidence="1" type="ORF">EW026_g155</name>
</gene>
<dbReference type="Proteomes" id="UP000309038">
    <property type="component" value="Unassembled WGS sequence"/>
</dbReference>
<organism evidence="1 2">
    <name type="scientific">Hermanssonia centrifuga</name>
    <dbReference type="NCBI Taxonomy" id="98765"/>
    <lineage>
        <taxon>Eukaryota</taxon>
        <taxon>Fungi</taxon>
        <taxon>Dikarya</taxon>
        <taxon>Basidiomycota</taxon>
        <taxon>Agaricomycotina</taxon>
        <taxon>Agaricomycetes</taxon>
        <taxon>Polyporales</taxon>
        <taxon>Meruliaceae</taxon>
        <taxon>Hermanssonia</taxon>
    </lineage>
</organism>
<accession>A0A4S4KW06</accession>
<comment type="caution">
    <text evidence="1">The sequence shown here is derived from an EMBL/GenBank/DDBJ whole genome shotgun (WGS) entry which is preliminary data.</text>
</comment>
<evidence type="ECO:0000313" key="1">
    <source>
        <dbReference type="EMBL" id="THH02777.1"/>
    </source>
</evidence>
<protein>
    <submittedName>
        <fullName evidence="1">Uncharacterized protein</fullName>
    </submittedName>
</protein>
<dbReference type="AlphaFoldDB" id="A0A4S4KW06"/>
<sequence length="142" mass="16476">MDRADGSSRRFELVNSRDAAELEVYVLDAKVYFKMIALKAAPRVPETCSPIAEDTHAIIRAAEHYLWHLRRTPPRSVLRTKICIELHRLKQNTQGDDWLSPTMIPDPDFRKTLRDGEEVDILVDERDKYGVRLLNESDIPLY</sequence>